<dbReference type="AlphaFoldDB" id="A0AAV6YI11"/>
<protein>
    <submittedName>
        <fullName evidence="1">Uncharacterized protein</fullName>
    </submittedName>
</protein>
<dbReference type="Gene3D" id="2.60.120.200">
    <property type="match status" value="1"/>
</dbReference>
<gene>
    <name evidence="1" type="ORF">GDO81_018995</name>
</gene>
<name>A0AAV6YI11_ENGPU</name>
<evidence type="ECO:0000313" key="2">
    <source>
        <dbReference type="Proteomes" id="UP000824782"/>
    </source>
</evidence>
<dbReference type="Proteomes" id="UP000824782">
    <property type="component" value="Unassembled WGS sequence"/>
</dbReference>
<proteinExistence type="predicted"/>
<comment type="caution">
    <text evidence="1">The sequence shown here is derived from an EMBL/GenBank/DDBJ whole genome shotgun (WGS) entry which is preliminary data.</text>
</comment>
<evidence type="ECO:0000313" key="1">
    <source>
        <dbReference type="EMBL" id="KAG8534620.1"/>
    </source>
</evidence>
<keyword evidence="2" id="KW-1185">Reference proteome</keyword>
<dbReference type="EMBL" id="WNYA01097614">
    <property type="protein sequence ID" value="KAG8534620.1"/>
    <property type="molecule type" value="Genomic_DNA"/>
</dbReference>
<organism evidence="1 2">
    <name type="scientific">Engystomops pustulosus</name>
    <name type="common">Tungara frog</name>
    <name type="synonym">Physalaemus pustulosus</name>
    <dbReference type="NCBI Taxonomy" id="76066"/>
    <lineage>
        <taxon>Eukaryota</taxon>
        <taxon>Metazoa</taxon>
        <taxon>Chordata</taxon>
        <taxon>Craniata</taxon>
        <taxon>Vertebrata</taxon>
        <taxon>Euteleostomi</taxon>
        <taxon>Amphibia</taxon>
        <taxon>Batrachia</taxon>
        <taxon>Anura</taxon>
        <taxon>Neobatrachia</taxon>
        <taxon>Hyloidea</taxon>
        <taxon>Leptodactylidae</taxon>
        <taxon>Leiuperinae</taxon>
        <taxon>Engystomops</taxon>
    </lineage>
</organism>
<reference evidence="1" key="1">
    <citation type="thesis" date="2020" institute="ProQuest LLC" country="789 East Eisenhower Parkway, Ann Arbor, MI, USA">
        <title>Comparative Genomics and Chromosome Evolution.</title>
        <authorList>
            <person name="Mudd A.B."/>
        </authorList>
    </citation>
    <scope>NUCLEOTIDE SEQUENCE</scope>
    <source>
        <strain evidence="1">237g6f4</strain>
        <tissue evidence="1">Blood</tissue>
    </source>
</reference>
<accession>A0AAV6YI11</accession>
<sequence length="87" mass="9441">MALVRAKSGLQAFLLSIYNEQGVQQLGVELGRSPVFLYEDQSGKPAPEDYPIFSGVNLADGKSVNISLMAPDCSECTEEIRHLNIGL</sequence>